<reference evidence="5 6" key="1">
    <citation type="journal article" date="2021" name="Hortic Res">
        <title>Chromosome-scale assembly of the Dendrobium chrysotoxum genome enhances the understanding of orchid evolution.</title>
        <authorList>
            <person name="Zhang Y."/>
            <person name="Zhang G.Q."/>
            <person name="Zhang D."/>
            <person name="Liu X.D."/>
            <person name="Xu X.Y."/>
            <person name="Sun W.H."/>
            <person name="Yu X."/>
            <person name="Zhu X."/>
            <person name="Wang Z.W."/>
            <person name="Zhao X."/>
            <person name="Zhong W.Y."/>
            <person name="Chen H."/>
            <person name="Yin W.L."/>
            <person name="Huang T."/>
            <person name="Niu S.C."/>
            <person name="Liu Z.J."/>
        </authorList>
    </citation>
    <scope>NUCLEOTIDE SEQUENCE [LARGE SCALE GENOMIC DNA]</scope>
    <source>
        <strain evidence="5">Lindl</strain>
    </source>
</reference>
<comment type="caution">
    <text evidence="5">The sequence shown here is derived from an EMBL/GenBank/DDBJ whole genome shotgun (WGS) entry which is preliminary data.</text>
</comment>
<keyword evidence="2" id="KW-0833">Ubl conjugation pathway</keyword>
<evidence type="ECO:0000256" key="2">
    <source>
        <dbReference type="ARBA" id="ARBA00022786"/>
    </source>
</evidence>
<evidence type="ECO:0000256" key="1">
    <source>
        <dbReference type="ARBA" id="ARBA00004906"/>
    </source>
</evidence>
<dbReference type="SUPFAM" id="SSF54695">
    <property type="entry name" value="POZ domain"/>
    <property type="match status" value="1"/>
</dbReference>
<dbReference type="InterPro" id="IPR027356">
    <property type="entry name" value="NPH3_dom"/>
</dbReference>
<gene>
    <name evidence="5" type="ORF">IEQ34_018272</name>
</gene>
<comment type="similarity">
    <text evidence="3">Belongs to the NPH3 family.</text>
</comment>
<evidence type="ECO:0000313" key="5">
    <source>
        <dbReference type="EMBL" id="KAH0453948.1"/>
    </source>
</evidence>
<dbReference type="Pfam" id="PF03000">
    <property type="entry name" value="NPH3"/>
    <property type="match status" value="1"/>
</dbReference>
<evidence type="ECO:0000256" key="3">
    <source>
        <dbReference type="PROSITE-ProRule" id="PRU00982"/>
    </source>
</evidence>
<name>A0AAV7GEZ2_DENCH</name>
<sequence length="627" mass="71578">MKELDKEKVQVEMIYSDDGIMAEKRFISFLSPIKLFSKMNAYTVFQSYSVNRIHMLQKISPEQEETTTKMKYMRLGTKPDTFYTEEATRSILTDVPTDLIIQINNTRYLLHKVIQALSEADREALKFPLLLKCGLLQRLWSEPDKDGHPAPILLLNFPGGEPAFELCAKFCYNITINLSAHNFIQATAAAMHLRMTESVSRGNLIIKLEGFFNSCILHGWKDSIITLQNASIMNWYDDQRIIQTCLDCIVDKILTPPSQVTWSYTYTRPGFSRKKHNSAPKDWWTEDISDLNIDLFCSVIYAIRSKKQLPSALIGEAIHVFACKQLPDPDEFNSAQSLSKYEHETMAKNQRVLESTVSMIPSEPGSVSGKFFVRLLKIANLVGASPSVKAELVRGCGRQLDEIEPNDLIFHSLTMPRAYDIDIVETILDNFLRQFTRPPVNEEESDRRLSSMKRVALIFDSYLEIIAHDSDLSASKFLDLALILPEIARQKHDGLYRAIDTFIKEHSELSKSDRKQLCRVIDCQKLSAEARSHAIANDRMPLRTIVQLLYIQQDKVTGTPHGLLKRHSLDPLNIHKQATKMEAREEIRAEERVFKVDPKVAKVAEASSNVVKTSVRGHTREQKKKMI</sequence>
<dbReference type="InterPro" id="IPR011333">
    <property type="entry name" value="SKP1/BTB/POZ_sf"/>
</dbReference>
<evidence type="ECO:0000313" key="6">
    <source>
        <dbReference type="Proteomes" id="UP000775213"/>
    </source>
</evidence>
<keyword evidence="6" id="KW-1185">Reference proteome</keyword>
<comment type="pathway">
    <text evidence="1">Protein modification; protein ubiquitination.</text>
</comment>
<feature type="domain" description="NPH3" evidence="4">
    <location>
        <begin position="282"/>
        <end position="555"/>
    </location>
</feature>
<evidence type="ECO:0000259" key="4">
    <source>
        <dbReference type="PROSITE" id="PS51649"/>
    </source>
</evidence>
<dbReference type="Proteomes" id="UP000775213">
    <property type="component" value="Unassembled WGS sequence"/>
</dbReference>
<organism evidence="5 6">
    <name type="scientific">Dendrobium chrysotoxum</name>
    <name type="common">Orchid</name>
    <dbReference type="NCBI Taxonomy" id="161865"/>
    <lineage>
        <taxon>Eukaryota</taxon>
        <taxon>Viridiplantae</taxon>
        <taxon>Streptophyta</taxon>
        <taxon>Embryophyta</taxon>
        <taxon>Tracheophyta</taxon>
        <taxon>Spermatophyta</taxon>
        <taxon>Magnoliopsida</taxon>
        <taxon>Liliopsida</taxon>
        <taxon>Asparagales</taxon>
        <taxon>Orchidaceae</taxon>
        <taxon>Epidendroideae</taxon>
        <taxon>Malaxideae</taxon>
        <taxon>Dendrobiinae</taxon>
        <taxon>Dendrobium</taxon>
    </lineage>
</organism>
<protein>
    <recommendedName>
        <fullName evidence="4">NPH3 domain-containing protein</fullName>
    </recommendedName>
</protein>
<proteinExistence type="inferred from homology"/>
<dbReference type="AlphaFoldDB" id="A0AAV7GEZ2"/>
<dbReference type="InterPro" id="IPR043454">
    <property type="entry name" value="NPH3/RPT2-like"/>
</dbReference>
<dbReference type="PROSITE" id="PS51649">
    <property type="entry name" value="NPH3"/>
    <property type="match status" value="1"/>
</dbReference>
<dbReference type="EMBL" id="JAGFBR010000016">
    <property type="protein sequence ID" value="KAH0453948.1"/>
    <property type="molecule type" value="Genomic_DNA"/>
</dbReference>
<dbReference type="PANTHER" id="PTHR32370">
    <property type="entry name" value="OS12G0117600 PROTEIN"/>
    <property type="match status" value="1"/>
</dbReference>
<accession>A0AAV7GEZ2</accession>